<feature type="transmembrane region" description="Helical" evidence="6">
    <location>
        <begin position="51"/>
        <end position="70"/>
    </location>
</feature>
<keyword evidence="4 6" id="KW-1133">Transmembrane helix</keyword>
<feature type="transmembrane region" description="Helical" evidence="6">
    <location>
        <begin position="236"/>
        <end position="262"/>
    </location>
</feature>
<gene>
    <name evidence="7" type="ORF">FJU11_01040</name>
</gene>
<feature type="transmembrane region" description="Helical" evidence="6">
    <location>
        <begin position="313"/>
        <end position="337"/>
    </location>
</feature>
<feature type="transmembrane region" description="Helical" evidence="6">
    <location>
        <begin position="99"/>
        <end position="124"/>
    </location>
</feature>
<feature type="transmembrane region" description="Helical" evidence="6">
    <location>
        <begin position="21"/>
        <end position="45"/>
    </location>
</feature>
<reference evidence="7 8" key="1">
    <citation type="submission" date="2019-06" db="EMBL/GenBank/DDBJ databases">
        <authorList>
            <person name="Li M."/>
        </authorList>
    </citation>
    <scope>NUCLEOTIDE SEQUENCE [LARGE SCALE GENOMIC DNA]</scope>
    <source>
        <strain evidence="7 8">BGMRC6574</strain>
    </source>
</reference>
<evidence type="ECO:0000313" key="7">
    <source>
        <dbReference type="EMBL" id="TPW32839.1"/>
    </source>
</evidence>
<evidence type="ECO:0000256" key="5">
    <source>
        <dbReference type="ARBA" id="ARBA00023136"/>
    </source>
</evidence>
<dbReference type="Proteomes" id="UP000320314">
    <property type="component" value="Unassembled WGS sequence"/>
</dbReference>
<comment type="subcellular location">
    <subcellularLocation>
        <location evidence="1">Cell membrane</location>
        <topology evidence="1">Multi-pass membrane protein</topology>
    </subcellularLocation>
</comment>
<dbReference type="PANTHER" id="PTHR30250:SF11">
    <property type="entry name" value="O-ANTIGEN TRANSPORTER-RELATED"/>
    <property type="match status" value="1"/>
</dbReference>
<organism evidence="7 8">
    <name type="scientific">Pararhizobium mangrovi</name>
    <dbReference type="NCBI Taxonomy" id="2590452"/>
    <lineage>
        <taxon>Bacteria</taxon>
        <taxon>Pseudomonadati</taxon>
        <taxon>Pseudomonadota</taxon>
        <taxon>Alphaproteobacteria</taxon>
        <taxon>Hyphomicrobiales</taxon>
        <taxon>Rhizobiaceae</taxon>
        <taxon>Rhizobium/Agrobacterium group</taxon>
        <taxon>Pararhizobium</taxon>
    </lineage>
</organism>
<keyword evidence="8" id="KW-1185">Reference proteome</keyword>
<dbReference type="EMBL" id="VHLH01000001">
    <property type="protein sequence ID" value="TPW32839.1"/>
    <property type="molecule type" value="Genomic_DNA"/>
</dbReference>
<evidence type="ECO:0000256" key="6">
    <source>
        <dbReference type="SAM" id="Phobius"/>
    </source>
</evidence>
<evidence type="ECO:0000256" key="2">
    <source>
        <dbReference type="ARBA" id="ARBA00022475"/>
    </source>
</evidence>
<evidence type="ECO:0000256" key="4">
    <source>
        <dbReference type="ARBA" id="ARBA00022989"/>
    </source>
</evidence>
<keyword evidence="5 6" id="KW-0472">Membrane</keyword>
<dbReference type="GO" id="GO:0005886">
    <property type="term" value="C:plasma membrane"/>
    <property type="evidence" value="ECO:0007669"/>
    <property type="project" value="UniProtKB-SubCell"/>
</dbReference>
<protein>
    <submittedName>
        <fullName evidence="7">Lipopolysaccharide biosynthesis protein</fullName>
    </submittedName>
</protein>
<feature type="transmembrane region" description="Helical" evidence="6">
    <location>
        <begin position="349"/>
        <end position="370"/>
    </location>
</feature>
<dbReference type="InterPro" id="IPR050833">
    <property type="entry name" value="Poly_Biosynth_Transport"/>
</dbReference>
<dbReference type="OrthoDB" id="9800982at2"/>
<feature type="transmembrane region" description="Helical" evidence="6">
    <location>
        <begin position="169"/>
        <end position="188"/>
    </location>
</feature>
<accession>A0A506UHR0</accession>
<dbReference type="AlphaFoldDB" id="A0A506UHR0"/>
<name>A0A506UHR0_9HYPH</name>
<dbReference type="RefSeq" id="WP_141165142.1">
    <property type="nucleotide sequence ID" value="NZ_VHLH01000001.1"/>
</dbReference>
<feature type="transmembrane region" description="Helical" evidence="6">
    <location>
        <begin position="130"/>
        <end position="149"/>
    </location>
</feature>
<keyword evidence="3 6" id="KW-0812">Transmembrane</keyword>
<feature type="transmembrane region" description="Helical" evidence="6">
    <location>
        <begin position="382"/>
        <end position="404"/>
    </location>
</feature>
<evidence type="ECO:0000256" key="1">
    <source>
        <dbReference type="ARBA" id="ARBA00004651"/>
    </source>
</evidence>
<dbReference type="PANTHER" id="PTHR30250">
    <property type="entry name" value="PST FAMILY PREDICTED COLANIC ACID TRANSPORTER"/>
    <property type="match status" value="1"/>
</dbReference>
<keyword evidence="2" id="KW-1003">Cell membrane</keyword>
<feature type="transmembrane region" description="Helical" evidence="6">
    <location>
        <begin position="410"/>
        <end position="428"/>
    </location>
</feature>
<sequence length="458" mass="47065">MASIVDIVTGKTPLGALMRGGALAGAIKLSSAGLSFLMFAAIAMAMDPRQFGLFSATFAGASLVSFFASIGQQSTVLRFWPQYAETGDLPSAHAFMARAIAVAFAGSLIAALLTFAVGFVPWIGSDTPEWRSLCMTAGLLGFALSWSEFLSGALRSKSVLVFALLPRDVIWRAVVIALVAAGAGMGMHLHAATITLVAGTTLLLVTLPQTVQLLAQTVRADRGTLSPGQRREFTQVTLGLWGATSLPAGLGQVSTLLVAAILGPTLAGPIFVAERTTRLAALALSGINQALAPQISASFYGGDREHLQKISGLTALGGFAVAAATLVVFVFFGRFVLAIFDPSYATATMHAVLVLFALGTAVATACGPVNLVMQLTGLQGTLLNLVVVANLVGLAATALGTWLFGPLGAAATMGATVAIWNVIAVVLARRAIGVDTSLLGLSGFVRPPAEAAHCERSA</sequence>
<evidence type="ECO:0000313" key="8">
    <source>
        <dbReference type="Proteomes" id="UP000320314"/>
    </source>
</evidence>
<comment type="caution">
    <text evidence="7">The sequence shown here is derived from an EMBL/GenBank/DDBJ whole genome shotgun (WGS) entry which is preliminary data.</text>
</comment>
<proteinExistence type="predicted"/>
<evidence type="ECO:0000256" key="3">
    <source>
        <dbReference type="ARBA" id="ARBA00022692"/>
    </source>
</evidence>